<dbReference type="PANTHER" id="PTHR47485">
    <property type="entry name" value="THYLAKOID LUMENAL 17.4 KDA PROTEIN, CHLOROPLASTIC"/>
    <property type="match status" value="1"/>
</dbReference>
<dbReference type="Gene3D" id="2.160.20.80">
    <property type="entry name" value="E3 ubiquitin-protein ligase SopA"/>
    <property type="match status" value="1"/>
</dbReference>
<evidence type="ECO:0000313" key="4">
    <source>
        <dbReference type="Proteomes" id="UP001208938"/>
    </source>
</evidence>
<organism evidence="3 4">
    <name type="scientific">Pararhodobacter zhoushanensis</name>
    <dbReference type="NCBI Taxonomy" id="2479545"/>
    <lineage>
        <taxon>Bacteria</taxon>
        <taxon>Pseudomonadati</taxon>
        <taxon>Pseudomonadota</taxon>
        <taxon>Alphaproteobacteria</taxon>
        <taxon>Rhodobacterales</taxon>
        <taxon>Paracoccaceae</taxon>
        <taxon>Pararhodobacter</taxon>
    </lineage>
</organism>
<accession>A0ABT3GZM2</accession>
<keyword evidence="2" id="KW-0812">Transmembrane</keyword>
<dbReference type="PANTHER" id="PTHR47485:SF1">
    <property type="entry name" value="THYLAKOID LUMENAL 17.4 KDA PROTEIN, CHLOROPLASTIC"/>
    <property type="match status" value="1"/>
</dbReference>
<feature type="transmembrane region" description="Helical" evidence="2">
    <location>
        <begin position="12"/>
        <end position="34"/>
    </location>
</feature>
<dbReference type="RefSeq" id="WP_264505950.1">
    <property type="nucleotide sequence ID" value="NZ_JAPDFL010000001.1"/>
</dbReference>
<dbReference type="SUPFAM" id="SSF141571">
    <property type="entry name" value="Pentapeptide repeat-like"/>
    <property type="match status" value="1"/>
</dbReference>
<dbReference type="EMBL" id="JAPDFL010000001">
    <property type="protein sequence ID" value="MCW1932999.1"/>
    <property type="molecule type" value="Genomic_DNA"/>
</dbReference>
<sequence length="541" mass="58931">MPDPFSVFTTLAVPVWLVIALALALFVLLIWAALPLLSKPVASRWPFANPDANALLAAMVILGTLLFLGAVGAAFTVLLHTFRVTETGGAGPNLGAGALIAALLGAPFLIWGTVLKHQTVRYQKEGHMTDRIAKAVEMLGAEKTVKKDGVEETKPNLEVRIGAILSLERIAQDSTTHDKGRDHVRVMEILCAYIRENAPASSAQYHPYGDWEHLKDDPTEDERKEHLTIREERFGQDRNGLVRLWAQSLPTPREDIAQALKVIGRRTHDQLLVEAAWPATPSQSITRHVDTPCPALPDDPGKAALTPEALAAFERELETWTDAVGRYSGYQLDLRHANLQNAKLQKGNFDLAQFNNARMEGADLSGARMEGAVLSWARMEGAVLSAARMEGADLSGARMEGADLSGARMEGADLIEARMEGADLSGARMEGAVLIEARMDSDTSLSAATLRGAALRDVDCSSVPISQEQVNASFGDESVLLPKGRQSPAHWLKWVPPYLSFVPPYLSFDESEVSFLSEWKRWQENPDGFEPAPPPASPETA</sequence>
<name>A0ABT3GZM2_9RHOB</name>
<protein>
    <submittedName>
        <fullName evidence="3">Pentapeptide repeat-containing protein</fullName>
    </submittedName>
</protein>
<keyword evidence="1" id="KW-0677">Repeat</keyword>
<keyword evidence="2" id="KW-1133">Transmembrane helix</keyword>
<proteinExistence type="predicted"/>
<gene>
    <name evidence="3" type="ORF">OKW52_12220</name>
</gene>
<feature type="transmembrane region" description="Helical" evidence="2">
    <location>
        <begin position="55"/>
        <end position="82"/>
    </location>
</feature>
<evidence type="ECO:0000313" key="3">
    <source>
        <dbReference type="EMBL" id="MCW1932999.1"/>
    </source>
</evidence>
<keyword evidence="4" id="KW-1185">Reference proteome</keyword>
<feature type="transmembrane region" description="Helical" evidence="2">
    <location>
        <begin position="94"/>
        <end position="115"/>
    </location>
</feature>
<dbReference type="Pfam" id="PF00805">
    <property type="entry name" value="Pentapeptide"/>
    <property type="match status" value="3"/>
</dbReference>
<dbReference type="Proteomes" id="UP001208938">
    <property type="component" value="Unassembled WGS sequence"/>
</dbReference>
<evidence type="ECO:0000256" key="2">
    <source>
        <dbReference type="SAM" id="Phobius"/>
    </source>
</evidence>
<dbReference type="InterPro" id="IPR001646">
    <property type="entry name" value="5peptide_repeat"/>
</dbReference>
<evidence type="ECO:0000256" key="1">
    <source>
        <dbReference type="ARBA" id="ARBA00022737"/>
    </source>
</evidence>
<reference evidence="3 4" key="1">
    <citation type="submission" date="2022-10" db="EMBL/GenBank/DDBJ databases">
        <title>Pararhodobacter sp. nov., isolated from marine algae.</title>
        <authorList>
            <person name="Choi B.J."/>
            <person name="Kim J.M."/>
            <person name="Lee J.K."/>
            <person name="Choi D.G."/>
            <person name="Jeon C.O."/>
        </authorList>
    </citation>
    <scope>NUCLEOTIDE SEQUENCE [LARGE SCALE GENOMIC DNA]</scope>
    <source>
        <strain evidence="3 4">ZQ420</strain>
    </source>
</reference>
<keyword evidence="2" id="KW-0472">Membrane</keyword>
<comment type="caution">
    <text evidence="3">The sequence shown here is derived from an EMBL/GenBank/DDBJ whole genome shotgun (WGS) entry which is preliminary data.</text>
</comment>